<feature type="compositionally biased region" description="Polar residues" evidence="4">
    <location>
        <begin position="410"/>
        <end position="424"/>
    </location>
</feature>
<sequence>MHSYSSSTGKGDGVFKEKKIGEILVAQGKVTEEQIDEALAIQKSDTRNIGKILVSLGYINEDDLAQALSMRLNVEYVALFEVHVDPEVLGIIEEDVLLQHKAVPLRVEDGRLIVAMTDPNDIYARSDLTISAGYPITTVVAAEDAVRRLQEQLFGNGAVVDGALAELADAVQAYRATEETEAGDAEAARKARRVEPGAQPEADLGEPVAEPNGARGEPAARGGGRRNIRGARKTGEILISQGKLTQGQLDQALELQKNDPRDLGKILVALGYVTPADLGRALAERLKLDFVVVADLSEDEVDPAAIELVNEEALRKYMALPLRVEDGRLIVAMSDPNDIFALEDLRIIAKHPITPLVATEEDLKGAFAALFGDEDLYPDVVDEPEAEGGGQEPLPPVEEPGPDAPPEGPQNGSSTGFVVGSNGTAEAPTEGVPLGRQAGDSGTLERVEGTRNRKVAVGGGRIGDILLSMGKVTEEQLDVALAMQQDDPREVGKILLSLGHIEKTDLAQALARRLRLDFVELTERDVDRAAASLVEQKVLRRHGVMPLRVEGGRLVVAMSDPTNIYALEDLMMISGHPITPVVALEEEIQRVHNKVFAMSDEISEFLEEASKETVEQDHGDLDLGVETSPDEAPIIRLVSSILQQAVGDGASDIHIEPQARELAVRMRVDGVLRESMTVPPKLQNGVIARLKILANLDIAEKRVPQDGRFSVKLGGQKIDLRVASLPTVFGEKIVLRLLDTSNATVELTKLGFPPKVYAQYEEVFRRPYGAILVTGPTGSGKSTSLYATLNELNTPEKNIITVEDPVEYRMRGVNQVQTNPKAGLTFASALKSILRADPDIVMIGEIRDFETAKIAVEAALTGHLVLATLHTNDAPGAVSRLNDMGVEPFLTSSAVDCVIAQRLARRLCENCKEPVELEREILEGIRFPFKHVPEAAFLDFHKAVGCDRCGGSGYRGRVGLYELLVVSDNIKGMILRGESTLEIGRVAEEEGMVRLRDDGLLKAAAGVTTIEEILRTVI</sequence>
<evidence type="ECO:0000256" key="4">
    <source>
        <dbReference type="SAM" id="MobiDB-lite"/>
    </source>
</evidence>
<evidence type="ECO:0000256" key="2">
    <source>
        <dbReference type="ARBA" id="ARBA00022741"/>
    </source>
</evidence>
<dbReference type="FunFam" id="3.30.450.90:FF:000001">
    <property type="entry name" value="Type II secretion system ATPase GspE"/>
    <property type="match status" value="1"/>
</dbReference>
<gene>
    <name evidence="6" type="ORF">GBA65_11050</name>
</gene>
<dbReference type="FunFam" id="3.30.300.160:FF:000002">
    <property type="entry name" value="Type II secretion system protein E"/>
    <property type="match status" value="1"/>
</dbReference>
<dbReference type="KEGG" id="rmar:GBA65_11050"/>
<dbReference type="InterPro" id="IPR001482">
    <property type="entry name" value="T2SS/T4SS_dom"/>
</dbReference>
<dbReference type="PANTHER" id="PTHR30258">
    <property type="entry name" value="TYPE II SECRETION SYSTEM PROTEIN GSPE-RELATED"/>
    <property type="match status" value="1"/>
</dbReference>
<feature type="domain" description="Bacterial type II secretion system protein E" evidence="5">
    <location>
        <begin position="834"/>
        <end position="848"/>
    </location>
</feature>
<dbReference type="InterPro" id="IPR007831">
    <property type="entry name" value="T2SS_GspE_N"/>
</dbReference>
<comment type="similarity">
    <text evidence="1">Belongs to the GSP E family.</text>
</comment>
<dbReference type="CDD" id="cd01129">
    <property type="entry name" value="PulE-GspE-like"/>
    <property type="match status" value="1"/>
</dbReference>
<dbReference type="Pfam" id="PF00437">
    <property type="entry name" value="T2SSE"/>
    <property type="match status" value="1"/>
</dbReference>
<evidence type="ECO:0000313" key="7">
    <source>
        <dbReference type="Proteomes" id="UP000502706"/>
    </source>
</evidence>
<evidence type="ECO:0000256" key="1">
    <source>
        <dbReference type="ARBA" id="ARBA00006611"/>
    </source>
</evidence>
<keyword evidence="2" id="KW-0547">Nucleotide-binding</keyword>
<dbReference type="Proteomes" id="UP000502706">
    <property type="component" value="Chromosome"/>
</dbReference>
<dbReference type="InterPro" id="IPR027417">
    <property type="entry name" value="P-loop_NTPase"/>
</dbReference>
<feature type="region of interest" description="Disordered" evidence="4">
    <location>
        <begin position="379"/>
        <end position="447"/>
    </location>
</feature>
<dbReference type="PROSITE" id="PS00662">
    <property type="entry name" value="T2SP_E"/>
    <property type="match status" value="1"/>
</dbReference>
<dbReference type="Gene3D" id="3.30.300.160">
    <property type="entry name" value="Type II secretion system, protein E, N-terminal domain"/>
    <property type="match status" value="3"/>
</dbReference>
<keyword evidence="3" id="KW-0067">ATP-binding</keyword>
<dbReference type="GO" id="GO:0016887">
    <property type="term" value="F:ATP hydrolysis activity"/>
    <property type="evidence" value="ECO:0007669"/>
    <property type="project" value="TreeGrafter"/>
</dbReference>
<dbReference type="Gene3D" id="1.10.40.70">
    <property type="match status" value="1"/>
</dbReference>
<accession>A0A6G8PXQ4</accession>
<evidence type="ECO:0000259" key="5">
    <source>
        <dbReference type="PROSITE" id="PS00662"/>
    </source>
</evidence>
<dbReference type="AlphaFoldDB" id="A0A6G8PXQ4"/>
<dbReference type="InterPro" id="IPR003593">
    <property type="entry name" value="AAA+_ATPase"/>
</dbReference>
<feature type="compositionally biased region" description="Pro residues" evidence="4">
    <location>
        <begin position="393"/>
        <end position="408"/>
    </location>
</feature>
<dbReference type="InterPro" id="IPR037257">
    <property type="entry name" value="T2SS_E_N_sf"/>
</dbReference>
<dbReference type="EMBL" id="CP045121">
    <property type="protein sequence ID" value="QIN78970.1"/>
    <property type="molecule type" value="Genomic_DNA"/>
</dbReference>
<dbReference type="GO" id="GO:0005886">
    <property type="term" value="C:plasma membrane"/>
    <property type="evidence" value="ECO:0007669"/>
    <property type="project" value="TreeGrafter"/>
</dbReference>
<feature type="region of interest" description="Disordered" evidence="4">
    <location>
        <begin position="178"/>
        <end position="227"/>
    </location>
</feature>
<dbReference type="SMART" id="SM00382">
    <property type="entry name" value="AAA"/>
    <property type="match status" value="1"/>
</dbReference>
<keyword evidence="7" id="KW-1185">Reference proteome</keyword>
<evidence type="ECO:0000313" key="6">
    <source>
        <dbReference type="EMBL" id="QIN78970.1"/>
    </source>
</evidence>
<dbReference type="Pfam" id="PF05157">
    <property type="entry name" value="MshEN"/>
    <property type="match status" value="3"/>
</dbReference>
<dbReference type="Gene3D" id="3.40.50.300">
    <property type="entry name" value="P-loop containing nucleotide triphosphate hydrolases"/>
    <property type="match status" value="1"/>
</dbReference>
<dbReference type="SUPFAM" id="SSF160246">
    <property type="entry name" value="EspE N-terminal domain-like"/>
    <property type="match status" value="3"/>
</dbReference>
<dbReference type="FunFam" id="3.40.50.300:FF:000398">
    <property type="entry name" value="Type IV pilus assembly ATPase PilB"/>
    <property type="match status" value="1"/>
</dbReference>
<dbReference type="PANTHER" id="PTHR30258:SF3">
    <property type="entry name" value="SLL1921 PROTEIN"/>
    <property type="match status" value="1"/>
</dbReference>
<protein>
    <recommendedName>
        <fullName evidence="5">Bacterial type II secretion system protein E domain-containing protein</fullName>
    </recommendedName>
</protein>
<name>A0A6G8PXQ4_9ACTN</name>
<organism evidence="6 7">
    <name type="scientific">Rubrobacter marinus</name>
    <dbReference type="NCBI Taxonomy" id="2653852"/>
    <lineage>
        <taxon>Bacteria</taxon>
        <taxon>Bacillati</taxon>
        <taxon>Actinomycetota</taxon>
        <taxon>Rubrobacteria</taxon>
        <taxon>Rubrobacterales</taxon>
        <taxon>Rubrobacteraceae</taxon>
        <taxon>Rubrobacter</taxon>
    </lineage>
</organism>
<proteinExistence type="inferred from homology"/>
<reference evidence="6 7" key="1">
    <citation type="submission" date="2019-10" db="EMBL/GenBank/DDBJ databases">
        <title>Rubrobacter sp nov SCSIO 52915 isolated from a deep-sea sediment in the South China Sea.</title>
        <authorList>
            <person name="Chen R.W."/>
        </authorList>
    </citation>
    <scope>NUCLEOTIDE SEQUENCE [LARGE SCALE GENOMIC DNA]</scope>
    <source>
        <strain evidence="6 7">SCSIO 52915</strain>
    </source>
</reference>
<dbReference type="Gene3D" id="3.30.450.90">
    <property type="match status" value="1"/>
</dbReference>
<evidence type="ECO:0000256" key="3">
    <source>
        <dbReference type="ARBA" id="ARBA00022840"/>
    </source>
</evidence>
<dbReference type="SUPFAM" id="SSF52540">
    <property type="entry name" value="P-loop containing nucleoside triphosphate hydrolases"/>
    <property type="match status" value="1"/>
</dbReference>
<dbReference type="RefSeq" id="WP_166396633.1">
    <property type="nucleotide sequence ID" value="NZ_CP045121.1"/>
</dbReference>
<dbReference type="GO" id="GO:0005524">
    <property type="term" value="F:ATP binding"/>
    <property type="evidence" value="ECO:0007669"/>
    <property type="project" value="UniProtKB-KW"/>
</dbReference>
<feature type="compositionally biased region" description="Basic and acidic residues" evidence="4">
    <location>
        <begin position="186"/>
        <end position="195"/>
    </location>
</feature>